<dbReference type="EMBL" id="PDFK01000006">
    <property type="protein sequence ID" value="PKU50498.1"/>
    <property type="molecule type" value="Genomic_DNA"/>
</dbReference>
<organism evidence="2 3">
    <name type="scientific">Lysinibacillus fusiformis</name>
    <dbReference type="NCBI Taxonomy" id="28031"/>
    <lineage>
        <taxon>Bacteria</taxon>
        <taxon>Bacillati</taxon>
        <taxon>Bacillota</taxon>
        <taxon>Bacilli</taxon>
        <taxon>Bacillales</taxon>
        <taxon>Bacillaceae</taxon>
        <taxon>Lysinibacillus</taxon>
    </lineage>
</organism>
<dbReference type="InterPro" id="IPR013785">
    <property type="entry name" value="Aldolase_TIM"/>
</dbReference>
<protein>
    <recommendedName>
        <fullName evidence="1">Glycoside-hydrolase family GH114 TIM-barrel domain-containing protein</fullName>
    </recommendedName>
</protein>
<dbReference type="PANTHER" id="PTHR35882">
    <property type="entry name" value="PELA"/>
    <property type="match status" value="1"/>
</dbReference>
<dbReference type="RefSeq" id="WP_058843883.1">
    <property type="nucleotide sequence ID" value="NZ_PDFK01000006.1"/>
</dbReference>
<dbReference type="InterPro" id="IPR004352">
    <property type="entry name" value="GH114_TIM-barrel"/>
</dbReference>
<name>A0A2I0UWP1_9BACI</name>
<gene>
    <name evidence="2" type="ORF">CRI88_17060</name>
</gene>
<evidence type="ECO:0000313" key="3">
    <source>
        <dbReference type="Proteomes" id="UP000234956"/>
    </source>
</evidence>
<evidence type="ECO:0000259" key="1">
    <source>
        <dbReference type="Pfam" id="PF03537"/>
    </source>
</evidence>
<dbReference type="Proteomes" id="UP000234956">
    <property type="component" value="Unassembled WGS sequence"/>
</dbReference>
<dbReference type="AlphaFoldDB" id="A0A2I0UWP1"/>
<dbReference type="InterPro" id="IPR017853">
    <property type="entry name" value="GH"/>
</dbReference>
<proteinExistence type="predicted"/>
<sequence length="285" mass="33072">MRKLLLLLLAILIAGSMWLLLAQNPVSSSTSIQAKIADVKDYKYYLDKGNAAIGKDMTKLDLVIVEPIEMQQKYIDSAQKSGTLVYGYINAMEADKWNKALYHQLNEEDFYRNKQGEKVYFAEWDSYLMDMTSSHYQELLLTEIQKQIVQKGLDGVFLDTVGNINSYLPQDEQTWQNEAMLSFLQQIKKHNPELSVAQNWGFQTLADYTAPYVDFIMWEDFSYPVVGKDEWSLDMMQKLVHIRDEFGTQVMAISFEDATKSRALAEKFDFKFFYSPAGSYYNTWQ</sequence>
<dbReference type="Gene3D" id="3.20.20.70">
    <property type="entry name" value="Aldolase class I"/>
    <property type="match status" value="1"/>
</dbReference>
<feature type="domain" description="Glycoside-hydrolase family GH114 TIM-barrel" evidence="1">
    <location>
        <begin position="51"/>
        <end position="222"/>
    </location>
</feature>
<dbReference type="Pfam" id="PF03537">
    <property type="entry name" value="Glyco_hydro_114"/>
    <property type="match status" value="1"/>
</dbReference>
<dbReference type="PANTHER" id="PTHR35882:SF2">
    <property type="entry name" value="PELA"/>
    <property type="match status" value="1"/>
</dbReference>
<accession>A0A2I0UWP1</accession>
<evidence type="ECO:0000313" key="2">
    <source>
        <dbReference type="EMBL" id="PKU50498.1"/>
    </source>
</evidence>
<reference evidence="2 3" key="1">
    <citation type="submission" date="2017-10" db="EMBL/GenBank/DDBJ databases">
        <title>Draft genome of Lysinibacillus fusiformis strain Juneja, a laboratory-derived pathogen of Drosophila melanogaster.</title>
        <authorList>
            <person name="Smith B.R."/>
            <person name="Unckless R.L."/>
        </authorList>
    </citation>
    <scope>NUCLEOTIDE SEQUENCE [LARGE SCALE GENOMIC DNA]</scope>
    <source>
        <strain evidence="2 3">Juneja</strain>
    </source>
</reference>
<dbReference type="SUPFAM" id="SSF51445">
    <property type="entry name" value="(Trans)glycosidases"/>
    <property type="match status" value="1"/>
</dbReference>
<comment type="caution">
    <text evidence="2">The sequence shown here is derived from an EMBL/GenBank/DDBJ whole genome shotgun (WGS) entry which is preliminary data.</text>
</comment>